<feature type="compositionally biased region" description="Basic and acidic residues" evidence="17">
    <location>
        <begin position="862"/>
        <end position="871"/>
    </location>
</feature>
<evidence type="ECO:0000256" key="11">
    <source>
        <dbReference type="ARBA" id="ARBA00022884"/>
    </source>
</evidence>
<dbReference type="SMART" id="SM00360">
    <property type="entry name" value="RRM"/>
    <property type="match status" value="1"/>
</dbReference>
<feature type="compositionally biased region" description="Acidic residues" evidence="17">
    <location>
        <begin position="1233"/>
        <end position="1248"/>
    </location>
</feature>
<feature type="compositionally biased region" description="Acidic residues" evidence="17">
    <location>
        <begin position="907"/>
        <end position="924"/>
    </location>
</feature>
<dbReference type="SUPFAM" id="SSF56399">
    <property type="entry name" value="ADP-ribosylation"/>
    <property type="match status" value="1"/>
</dbReference>
<dbReference type="InterPro" id="IPR042081">
    <property type="entry name" value="RNA_2'-PTrans_C"/>
</dbReference>
<dbReference type="InterPro" id="IPR002058">
    <property type="entry name" value="PAP_assoc"/>
</dbReference>
<evidence type="ECO:0000256" key="13">
    <source>
        <dbReference type="ARBA" id="ARBA00033036"/>
    </source>
</evidence>
<dbReference type="EMBL" id="LR901319">
    <property type="protein sequence ID" value="CAD7248342.1"/>
    <property type="molecule type" value="Genomic_DNA"/>
</dbReference>
<feature type="compositionally biased region" description="Basic and acidic residues" evidence="17">
    <location>
        <begin position="830"/>
        <end position="841"/>
    </location>
</feature>
<dbReference type="Pfam" id="PF22600">
    <property type="entry name" value="MTPAP-like_central"/>
    <property type="match status" value="1"/>
</dbReference>
<evidence type="ECO:0000256" key="3">
    <source>
        <dbReference type="ARBA" id="ARBA00003343"/>
    </source>
</evidence>
<dbReference type="InterPro" id="IPR035979">
    <property type="entry name" value="RBD_domain_sf"/>
</dbReference>
<evidence type="ECO:0000256" key="14">
    <source>
        <dbReference type="ARBA" id="ARBA00047949"/>
    </source>
</evidence>
<keyword evidence="11 16" id="KW-0694">RNA-binding</keyword>
<dbReference type="GO" id="GO:0046872">
    <property type="term" value="F:metal ion binding"/>
    <property type="evidence" value="ECO:0007669"/>
    <property type="project" value="UniProtKB-KW"/>
</dbReference>
<organism evidence="19">
    <name type="scientific">Darwinula stevensoni</name>
    <dbReference type="NCBI Taxonomy" id="69355"/>
    <lineage>
        <taxon>Eukaryota</taxon>
        <taxon>Metazoa</taxon>
        <taxon>Ecdysozoa</taxon>
        <taxon>Arthropoda</taxon>
        <taxon>Crustacea</taxon>
        <taxon>Oligostraca</taxon>
        <taxon>Ostracoda</taxon>
        <taxon>Podocopa</taxon>
        <taxon>Podocopida</taxon>
        <taxon>Darwinulocopina</taxon>
        <taxon>Darwinuloidea</taxon>
        <taxon>Darwinulidae</taxon>
        <taxon>Darwinula</taxon>
    </lineage>
</organism>
<evidence type="ECO:0000313" key="19">
    <source>
        <dbReference type="EMBL" id="CAD7248342.1"/>
    </source>
</evidence>
<evidence type="ECO:0000256" key="1">
    <source>
        <dbReference type="ARBA" id="ARBA00001936"/>
    </source>
</evidence>
<dbReference type="Proteomes" id="UP000677054">
    <property type="component" value="Unassembled WGS sequence"/>
</dbReference>
<dbReference type="EC" id="2.7.7.52" evidence="5"/>
<dbReference type="GO" id="GO:0050265">
    <property type="term" value="F:RNA uridylyltransferase activity"/>
    <property type="evidence" value="ECO:0007669"/>
    <property type="project" value="UniProtKB-EC"/>
</dbReference>
<comment type="catalytic activity">
    <reaction evidence="14">
        <text>2'-phospho-[ligated tRNA] + NAD(+) = mature tRNA + ADP-alpha-D-ribose 1'',2''-cyclic phosphate + nicotinamide</text>
        <dbReference type="Rhea" id="RHEA:23324"/>
        <dbReference type="Rhea" id="RHEA-COMP:11106"/>
        <dbReference type="Rhea" id="RHEA-COMP:11107"/>
        <dbReference type="ChEBI" id="CHEBI:17154"/>
        <dbReference type="ChEBI" id="CHEBI:57540"/>
        <dbReference type="ChEBI" id="CHEBI:76596"/>
        <dbReference type="ChEBI" id="CHEBI:82883"/>
        <dbReference type="ChEBI" id="CHEBI:85027"/>
        <dbReference type="EC" id="2.7.1.160"/>
    </reaction>
</comment>
<accession>A0A7R8XD68</accession>
<keyword evidence="10" id="KW-0460">Magnesium</keyword>
<evidence type="ECO:0000256" key="10">
    <source>
        <dbReference type="ARBA" id="ARBA00022842"/>
    </source>
</evidence>
<evidence type="ECO:0000256" key="15">
    <source>
        <dbReference type="ARBA" id="ARBA00049105"/>
    </source>
</evidence>
<feature type="region of interest" description="Disordered" evidence="17">
    <location>
        <begin position="830"/>
        <end position="932"/>
    </location>
</feature>
<dbReference type="InterPro" id="IPR002745">
    <property type="entry name" value="Ptrans_KptA/Tpt1"/>
</dbReference>
<evidence type="ECO:0000256" key="2">
    <source>
        <dbReference type="ARBA" id="ARBA00001946"/>
    </source>
</evidence>
<evidence type="ECO:0000259" key="18">
    <source>
        <dbReference type="PROSITE" id="PS50102"/>
    </source>
</evidence>
<dbReference type="CDD" id="cd05402">
    <property type="entry name" value="NT_PAP_TUTase"/>
    <property type="match status" value="1"/>
</dbReference>
<dbReference type="InterPro" id="IPR012677">
    <property type="entry name" value="Nucleotide-bd_a/b_plait_sf"/>
</dbReference>
<dbReference type="SUPFAM" id="SSF81631">
    <property type="entry name" value="PAP/OAS1 substrate-binding domain"/>
    <property type="match status" value="1"/>
</dbReference>
<dbReference type="Pfam" id="PF01885">
    <property type="entry name" value="PTS_2-RNA"/>
    <property type="match status" value="1"/>
</dbReference>
<dbReference type="SUPFAM" id="SSF81301">
    <property type="entry name" value="Nucleotidyltransferase"/>
    <property type="match status" value="1"/>
</dbReference>
<comment type="function">
    <text evidence="3">Catalyzes the last step of tRNA splicing, the transfer of the splice junction 2'-phosphate from ligated tRNA to NAD to produce ADP-ribose 1''-2'' cyclic phosphate.</text>
</comment>
<dbReference type="GO" id="GO:0000215">
    <property type="term" value="F:tRNA 2'-phosphotransferase activity"/>
    <property type="evidence" value="ECO:0007669"/>
    <property type="project" value="UniProtKB-EC"/>
</dbReference>
<keyword evidence="9" id="KW-0479">Metal-binding</keyword>
<feature type="non-terminal residue" evidence="19">
    <location>
        <position position="1"/>
    </location>
</feature>
<evidence type="ECO:0000256" key="5">
    <source>
        <dbReference type="ARBA" id="ARBA00012472"/>
    </source>
</evidence>
<dbReference type="GO" id="GO:1990817">
    <property type="term" value="F:poly(A) RNA polymerase activity"/>
    <property type="evidence" value="ECO:0007669"/>
    <property type="project" value="TreeGrafter"/>
</dbReference>
<feature type="region of interest" description="Disordered" evidence="17">
    <location>
        <begin position="1080"/>
        <end position="1130"/>
    </location>
</feature>
<dbReference type="PANTHER" id="PTHR12271:SF127">
    <property type="entry name" value="SPECKLE TARGETED PIP5K1A-REGULATED POLY(A) POLYMERASE"/>
    <property type="match status" value="1"/>
</dbReference>
<feature type="compositionally biased region" description="Basic and acidic residues" evidence="17">
    <location>
        <begin position="1096"/>
        <end position="1105"/>
    </location>
</feature>
<evidence type="ECO:0000256" key="6">
    <source>
        <dbReference type="ARBA" id="ARBA00021679"/>
    </source>
</evidence>
<dbReference type="Gene3D" id="3.30.70.330">
    <property type="match status" value="1"/>
</dbReference>
<evidence type="ECO:0000256" key="12">
    <source>
        <dbReference type="ARBA" id="ARBA00030790"/>
    </source>
</evidence>
<dbReference type="InterPro" id="IPR054708">
    <property type="entry name" value="MTPAP-like_central"/>
</dbReference>
<dbReference type="PROSITE" id="PS50102">
    <property type="entry name" value="RRM"/>
    <property type="match status" value="1"/>
</dbReference>
<reference evidence="19" key="1">
    <citation type="submission" date="2020-11" db="EMBL/GenBank/DDBJ databases">
        <authorList>
            <person name="Tran Van P."/>
        </authorList>
    </citation>
    <scope>NUCLEOTIDE SEQUENCE</scope>
</reference>
<dbReference type="Pfam" id="PF00076">
    <property type="entry name" value="RRM_1"/>
    <property type="match status" value="1"/>
</dbReference>
<dbReference type="PANTHER" id="PTHR12271">
    <property type="entry name" value="POLY A POLYMERASE CID PAP -RELATED"/>
    <property type="match status" value="1"/>
</dbReference>
<proteinExistence type="predicted"/>
<dbReference type="InterPro" id="IPR042080">
    <property type="entry name" value="RNA_2'-PTrans_N"/>
</dbReference>
<evidence type="ECO:0000256" key="4">
    <source>
        <dbReference type="ARBA" id="ARBA00012007"/>
    </source>
</evidence>
<keyword evidence="20" id="KW-1185">Reference proteome</keyword>
<name>A0A7R8XD68_9CRUS</name>
<gene>
    <name evidence="19" type="ORF">DSTB1V02_LOCUS8158</name>
</gene>
<keyword evidence="7" id="KW-0808">Transferase</keyword>
<evidence type="ECO:0000256" key="8">
    <source>
        <dbReference type="ARBA" id="ARBA00022695"/>
    </source>
</evidence>
<feature type="region of interest" description="Disordered" evidence="17">
    <location>
        <begin position="1233"/>
        <end position="1256"/>
    </location>
</feature>
<comment type="catalytic activity">
    <reaction evidence="15">
        <text>RNA(n) + UTP = RNA(n)-3'-uridine ribonucleotide + diphosphate</text>
        <dbReference type="Rhea" id="RHEA:14785"/>
        <dbReference type="Rhea" id="RHEA-COMP:14527"/>
        <dbReference type="Rhea" id="RHEA-COMP:17348"/>
        <dbReference type="ChEBI" id="CHEBI:33019"/>
        <dbReference type="ChEBI" id="CHEBI:46398"/>
        <dbReference type="ChEBI" id="CHEBI:140395"/>
        <dbReference type="ChEBI" id="CHEBI:173116"/>
        <dbReference type="EC" id="2.7.7.52"/>
    </reaction>
</comment>
<evidence type="ECO:0000256" key="9">
    <source>
        <dbReference type="ARBA" id="ARBA00022723"/>
    </source>
</evidence>
<dbReference type="Gene3D" id="3.20.170.30">
    <property type="match status" value="1"/>
</dbReference>
<feature type="compositionally biased region" description="Acidic residues" evidence="17">
    <location>
        <begin position="1306"/>
        <end position="1315"/>
    </location>
</feature>
<evidence type="ECO:0000313" key="20">
    <source>
        <dbReference type="Proteomes" id="UP000677054"/>
    </source>
</evidence>
<evidence type="ECO:0000256" key="16">
    <source>
        <dbReference type="PROSITE-ProRule" id="PRU00176"/>
    </source>
</evidence>
<dbReference type="EC" id="2.7.1.160" evidence="4"/>
<dbReference type="Gene3D" id="1.10.1410.10">
    <property type="match status" value="1"/>
</dbReference>
<keyword evidence="8" id="KW-0548">Nucleotidyltransferase</keyword>
<dbReference type="OrthoDB" id="419694at2759"/>
<feature type="region of interest" description="Disordered" evidence="17">
    <location>
        <begin position="1288"/>
        <end position="1315"/>
    </location>
</feature>
<dbReference type="GO" id="GO:0031123">
    <property type="term" value="P:RNA 3'-end processing"/>
    <property type="evidence" value="ECO:0007669"/>
    <property type="project" value="TreeGrafter"/>
</dbReference>
<dbReference type="InterPro" id="IPR000504">
    <property type="entry name" value="RRM_dom"/>
</dbReference>
<evidence type="ECO:0000256" key="7">
    <source>
        <dbReference type="ARBA" id="ARBA00022679"/>
    </source>
</evidence>
<feature type="domain" description="RRM" evidence="18">
    <location>
        <begin position="236"/>
        <end position="317"/>
    </location>
</feature>
<sequence length="1315" mass="150697">MPGDADKQLSKALSWLLRHGAPKQGFSVLPGGYLYVKDILKQKNFAKYSIEDIQQVVNFNDKQRFALRPCPQTGELQIKANQGHSYQVEDLELEEIHNSEEAPLVIHGTYGKNWSSIKEKGLSRMNRTHIHFTPGEPGQDGVISGMRSSCQLFIYIDIDKAIAGKSNGIKFFRSPNNVILSPGNSKGFIEPKYFKKVVQAHCIDCDALEMWAWHLLSRKHQRNVYRADVPPEIAERSIYVSGFPIGIKDMEVFNYFSKYGDIQNITPIRNAETGGFYFFEFTDRRISEEVIKMRHCYNGFPLKVSRRRVRQIEDAAQRNTIDESFVLRMVKKVMTPLEQMQTFVRNVELTDEDVGERNRFCWDLQKAFRTRYPKATVYPFGSTVNGLGFRGCDLDIYVDFGFPPPGAPMPIPTIDQLQMVHDMYYIPNQAEQVKIAFGIIRKIPGLVDVVPILKARIPILKFRCAKLAINCDLSFRNSISLRNSNLLRLLMGVDDRIRYFIIVLRWWAKRHDITGKRQGVQLNNFTWTWLIIFFLQQLPEPLLPTVEFLQTKYKEMGYPPTLIDGWDCSFPEEGDCIPPVKEDLAFEELLYDFFEFYANFDFSSQVICPLLGRSIPVGAFFNFPELPPGLERYTERYLSGEISPLPVEATMCVQDPFELNFNQARVFTHKGLSNLITKCQQYRDICAIFSSKEPGAKIPNKKLHNKVYPLLDMLFGSTVAAAVILKKGVPRRILEQDKTYHTTISIPMGKFCVAHPQENNPYRGLKKVKRIPTAETQEDLALRELEQKNQDYWCETVAKLVEEVFKRALLFDVMDVTEMAIPHRFEGGKRKVKEKGEEGKEPPVPGEDEPVEVENGTTSKPCESEEKENRNGVDVADVPQPPQLNGEKKKAKETEDDGKEPPVPGEEPVEVENGETSDPCESDEKENRDVNSDADNCYAVNYENLMKELKVDFDTKLIPKEAREGKADNVLKVFYCQAFYSTWERRKRFNTQFEFPEGMPFIDREERICSQMVHVTYKVKPELPRTCFICEVRRKENPTRIFLMFTDIASLKRTLKAVCNFLRKYLPNAIQETLKEIDTLPRLPPKTPDGPLVEMVDNRNAHHDDSDDSDRECYTPMEMSHDRSDEMEDEGRIPDLVTQENKGLAWHSDTLVEMYEAPSDSGESDDGEEPPPQPQAYQDDVGDQKSNVKVVAALFADDDEEYPDGKENYVPAPKRFCLEEQPKKILVGWYDEVEDDEKSDDDAGEQEAQESAFPLHSFLTTVTGEDEAQLKPLGPPEEEQRYIPFLGGILNPEESPDASSKIPFLFDDEDQSVDV</sequence>
<evidence type="ECO:0000256" key="17">
    <source>
        <dbReference type="SAM" id="MobiDB-lite"/>
    </source>
</evidence>
<comment type="cofactor">
    <cofactor evidence="1">
        <name>Mn(2+)</name>
        <dbReference type="ChEBI" id="CHEBI:29035"/>
    </cofactor>
</comment>
<protein>
    <recommendedName>
        <fullName evidence="6">Speckle targeted PIP5K1A-regulated poly(A) polymerase</fullName>
        <ecNumber evidence="4">2.7.1.160</ecNumber>
        <ecNumber evidence="5">2.7.7.52</ecNumber>
    </recommendedName>
    <alternativeName>
        <fullName evidence="12">RNA-binding motif protein 21</fullName>
    </alternativeName>
    <alternativeName>
        <fullName evidence="13">U6 snRNA-specific terminal uridylyltransferase 1</fullName>
    </alternativeName>
</protein>
<dbReference type="EMBL" id="CAJPEV010001802">
    <property type="protein sequence ID" value="CAG0894400.1"/>
    <property type="molecule type" value="Genomic_DNA"/>
</dbReference>
<dbReference type="GO" id="GO:0003723">
    <property type="term" value="F:RNA binding"/>
    <property type="evidence" value="ECO:0007669"/>
    <property type="project" value="UniProtKB-UniRule"/>
</dbReference>
<dbReference type="Gene3D" id="1.10.10.970">
    <property type="entry name" value="RNA 2'-phosphotransferase, Tpt1/KptA family, N-terminal domain"/>
    <property type="match status" value="1"/>
</dbReference>
<dbReference type="Pfam" id="PF03828">
    <property type="entry name" value="PAP_assoc"/>
    <property type="match status" value="1"/>
</dbReference>
<feature type="region of interest" description="Disordered" evidence="17">
    <location>
        <begin position="1156"/>
        <end position="1185"/>
    </location>
</feature>
<dbReference type="SUPFAM" id="SSF54928">
    <property type="entry name" value="RNA-binding domain, RBD"/>
    <property type="match status" value="1"/>
</dbReference>
<dbReference type="InterPro" id="IPR043519">
    <property type="entry name" value="NT_sf"/>
</dbReference>
<comment type="cofactor">
    <cofactor evidence="2">
        <name>Mg(2+)</name>
        <dbReference type="ChEBI" id="CHEBI:18420"/>
    </cofactor>
</comment>
<dbReference type="Gene3D" id="3.30.460.10">
    <property type="entry name" value="Beta Polymerase, domain 2"/>
    <property type="match status" value="1"/>
</dbReference>